<evidence type="ECO:0008006" key="3">
    <source>
        <dbReference type="Google" id="ProtNLM"/>
    </source>
</evidence>
<feature type="region of interest" description="Disordered" evidence="1">
    <location>
        <begin position="154"/>
        <end position="174"/>
    </location>
</feature>
<organism evidence="2">
    <name type="scientific">Brevibacterium sp. Ap13</name>
    <dbReference type="NCBI Taxonomy" id="1406197"/>
    <lineage>
        <taxon>Bacteria</taxon>
        <taxon>Bacillati</taxon>
        <taxon>Actinomycetota</taxon>
        <taxon>Actinomycetes</taxon>
        <taxon>Micrococcales</taxon>
        <taxon>Brevibacteriaceae</taxon>
        <taxon>Brevibacterium</taxon>
    </lineage>
</organism>
<evidence type="ECO:0000313" key="2">
    <source>
        <dbReference type="EMBL" id="AGY35359.1"/>
    </source>
</evidence>
<keyword evidence="2" id="KW-0614">Plasmid</keyword>
<dbReference type="EMBL" id="KF577590">
    <property type="protein sequence ID" value="AGY35359.1"/>
    <property type="molecule type" value="Genomic_DNA"/>
</dbReference>
<geneLocation type="plasmid" evidence="2">
    <name>pAP13</name>
</geneLocation>
<reference evidence="2" key="1">
    <citation type="journal article" date="2013" name="Genome Announc.">
        <title>Complete Genome Sequence of pAP13, a Large Linear Plasmid of a Brevibacterium Strain Isolated from a Saline Lake at 4,200 Meters above Sea Level in Argentina.</title>
        <authorList>
            <person name="Dib J.R."/>
            <person name="Schuldes J."/>
            <person name="Thurmer A."/>
            <person name="Farias M.E."/>
            <person name="Daniel R."/>
            <person name="Meinhardt F."/>
        </authorList>
    </citation>
    <scope>NUCLEOTIDE SEQUENCE</scope>
    <source>
        <strain evidence="2">Ap13</strain>
        <plasmid evidence="2">pAP13</plasmid>
    </source>
</reference>
<dbReference type="AlphaFoldDB" id="U5NZ88"/>
<protein>
    <recommendedName>
        <fullName evidence="3">DNA-binding protein</fullName>
    </recommendedName>
</protein>
<proteinExistence type="predicted"/>
<accession>U5NZ88</accession>
<dbReference type="RefSeq" id="WP_023164796.1">
    <property type="nucleotide sequence ID" value="NC_022590.1"/>
</dbReference>
<name>U5NZ88_9MICO</name>
<gene>
    <name evidence="2" type="ORF">AP13_p00500</name>
</gene>
<sequence length="174" mass="17897">MTRWHAAVTFTTAGGFGEDEALEVLDVLVEHGAAVSPAADARGGEIALSITAESAVAAAVEAEQVVTGAVGPLAGAVEVVAIEASTEEAMDRRLAEPIFPDVVGFAEIADMAGVTRQRARAFTKIDGFPAPVITTAQGALMTRAAVARWLETRSTRPGRPRKVAAGNGDTSPSE</sequence>
<evidence type="ECO:0000256" key="1">
    <source>
        <dbReference type="SAM" id="MobiDB-lite"/>
    </source>
</evidence>